<dbReference type="EMBL" id="NBSH01000012">
    <property type="protein sequence ID" value="ORX34973.1"/>
    <property type="molecule type" value="Genomic_DNA"/>
</dbReference>
<evidence type="ECO:0000256" key="1">
    <source>
        <dbReference type="ARBA" id="ARBA00004123"/>
    </source>
</evidence>
<evidence type="ECO:0000256" key="3">
    <source>
        <dbReference type="ARBA" id="ARBA00022448"/>
    </source>
</evidence>
<organism evidence="5 6">
    <name type="scientific">Kockovaella imperatae</name>
    <dbReference type="NCBI Taxonomy" id="4999"/>
    <lineage>
        <taxon>Eukaryota</taxon>
        <taxon>Fungi</taxon>
        <taxon>Dikarya</taxon>
        <taxon>Basidiomycota</taxon>
        <taxon>Agaricomycotina</taxon>
        <taxon>Tremellomycetes</taxon>
        <taxon>Tremellales</taxon>
        <taxon>Cuniculitremaceae</taxon>
        <taxon>Kockovaella</taxon>
    </lineage>
</organism>
<proteinExistence type="inferred from homology"/>
<comment type="subcellular location">
    <subcellularLocation>
        <location evidence="1">Nucleus</location>
    </subcellularLocation>
</comment>
<keyword evidence="6" id="KW-1185">Reference proteome</keyword>
<dbReference type="GO" id="GO:0006999">
    <property type="term" value="P:nuclear pore organization"/>
    <property type="evidence" value="ECO:0007669"/>
    <property type="project" value="TreeGrafter"/>
</dbReference>
<dbReference type="OrthoDB" id="2019644at2759"/>
<sequence>MSLAAPQFEHDLFEKLENLLTRISTQPTTSTIRRFSAQLEDAAPWISSLTRLPEPSEEDRQSLKKEGLTLQDGSNLKINGELLALTNNASSLLSVSHTLAASLVSQALQLRNHYVSRSILEISTYILHNFLTSMLSFLHELFRLTIGPGAEDSPPFDTFRERIQQLLTSRVALKSGEGSLVDLILEQVDALQRNLETLTQQRATGQEYDLLVYRVNATRVEQNKLAGLLSVIAQGGMLGRGHVIKILKWLKNCNRMDSVAGTIFAVFLCASTPIDHIPDNDPRYDMILDRCRDIKFLKIASNLVFVENWTLPRLREAAKLPWALFILSTLRQDPMAAQVGIDPPTADQFLYDGVNGEAFQGLRARILDIRRDRNLDVEDPVTSVDVLAHMASKSDSENDEFYLEQVQILIQLLAAKKNLVRNLRNREEDLAIRRSGTAPANYQSFLSLVASVYGTLPPDSAVTLWDDLSFIGTVLDQRGNSTPAFWDMLAAISRGKACSGRAHDRMSDSRWSWAGLSKFYQYYWDLLPHIFEPIKTNRTPSLELMGHDDIALCEGWTKLIIVIVQWSPLARTTLLQSKPNPLSILFDFMNCELPLDVKTAILKAITAFITPGEAEDAGKAVEFYERITYADPGLDTKHLEPNKIPAPIGWLAKMEYAEIEVGIYPLTTAYLDFLTTLLSAGSSPRLRATLRRSIYYVIDRVLLQARPLSRESERWDILDSAIALLEKAVLRFDMSSLSGRQLGPAAEALWEEPGFVVMLRLLSEPGPSNVLSHIVDTASITPRSPIMTSVLLRTLRMYHRILDTQLVFSEVLIRTLSDRHAFRRPLNLVSFDHILLTHLSNVNAIALLVGDDGSSVSFIATKLMLALASSRLFGESDRFLGEYAHPINRLAGIVDASDDSIRISQGFCNRLDADGSEVSPEELQSTSDAALRGDISPESIAHLPLAIRSTILDLLLENTSLDITGPNVAHFLLGYEFKGHDFVLQDPSDPNSRLSCLQVILDQMSGDPLVSIHPVLAAKSARLMHQLFSHPITSQTTISFASLKGYSTIQLASLPRKCPSALSLDEHGAGTVNGEATTSSTLEAFLELQRDVLSCVALETHTFGGRGSSSSAIANLLFNFIDDDYGQRPPLIIDLLGNIDIEWEEAGSNEDRPLEFYGSFDFQPYKRTDADWWDLEALRPALVAHRRNLEKRGAIGGSKGMEEEADHLLSRLAALNRKTDINLAKGSFLTAWSETLKVALGQLFSHISDDRQEVVLIELLDALLDRLSGDVSPGVLDILAESLLISMSRLVEVMAEYEGVNLPVKQLSPSFARLVQVVSRPGMTESCRGNLYAAMNQYLSLQLPSTSDDGASVVSSATTLLPGTEFHQTNLVIITAHRERLFPVLCRDAMDVRDVWKTECFALLGVIVAACRNDRERQAISPLSQNGFLSSFVRSLKDQEIPLQECLNKDADSLHAYWVYESKITFLLAYASTRKGAEDLLDAGLFEVLAMCNFFAVEMINEETTAKDSEAITRQHRVVIAALQLVARTLSSLHRSARSGAGHAISFLYAHRNAILFLLRENQQNIHLLGIEECRLIISLLALVYHKVPEDAKRSDTGFGLFHSATLAVAARFFNPESWQKNLADDSDQGVQEGAPKSLKRTVDAIAQPQVLNLNQVILSYLVTATGGLKGQSGYPVLVNAGIRTDQNKYTASAPSMDTLIEMLSDLAEATEDISAEYQTIIELLDDGGSLDDRVIERLSGAGLLNGPWTEDSLPLALTSQTRILFNMIESILLLLWRHLLFYANDARSTTDAVRADNLAISLSGSLTSGLEGSRLAQGMIQSLVRSAASLRGVLDRLSEIDVQPELRKGKSEDAYFGMLMRRLKELTSGLMAA</sequence>
<dbReference type="GO" id="GO:0044611">
    <property type="term" value="C:nuclear pore inner ring"/>
    <property type="evidence" value="ECO:0007669"/>
    <property type="project" value="TreeGrafter"/>
</dbReference>
<protein>
    <submittedName>
        <fullName evidence="5">Nucleoporin Nup186/Nup192/Nup205</fullName>
    </submittedName>
</protein>
<dbReference type="STRING" id="4999.A0A1Y1UAB1"/>
<dbReference type="Proteomes" id="UP000193218">
    <property type="component" value="Unassembled WGS sequence"/>
</dbReference>
<evidence type="ECO:0000313" key="5">
    <source>
        <dbReference type="EMBL" id="ORX34973.1"/>
    </source>
</evidence>
<keyword evidence="4" id="KW-0539">Nucleus</keyword>
<dbReference type="InParanoid" id="A0A1Y1UAB1"/>
<reference evidence="5 6" key="1">
    <citation type="submission" date="2017-03" db="EMBL/GenBank/DDBJ databases">
        <title>Widespread Adenine N6-methylation of Active Genes in Fungi.</title>
        <authorList>
            <consortium name="DOE Joint Genome Institute"/>
            <person name="Mondo S.J."/>
            <person name="Dannebaum R.O."/>
            <person name="Kuo R.C."/>
            <person name="Louie K.B."/>
            <person name="Bewick A.J."/>
            <person name="Labutti K."/>
            <person name="Haridas S."/>
            <person name="Kuo A."/>
            <person name="Salamov A."/>
            <person name="Ahrendt S.R."/>
            <person name="Lau R."/>
            <person name="Bowen B.P."/>
            <person name="Lipzen A."/>
            <person name="Sullivan W."/>
            <person name="Andreopoulos W.B."/>
            <person name="Clum A."/>
            <person name="Lindquist E."/>
            <person name="Daum C."/>
            <person name="Northen T.R."/>
            <person name="Ramamoorthy G."/>
            <person name="Schmitz R.J."/>
            <person name="Gryganskyi A."/>
            <person name="Culley D."/>
            <person name="Magnuson J."/>
            <person name="James T.Y."/>
            <person name="O'Malley M.A."/>
            <person name="Stajich J.E."/>
            <person name="Spatafora J.W."/>
            <person name="Visel A."/>
            <person name="Grigoriev I.V."/>
        </authorList>
    </citation>
    <scope>NUCLEOTIDE SEQUENCE [LARGE SCALE GENOMIC DNA]</scope>
    <source>
        <strain evidence="5 6">NRRL Y-17943</strain>
    </source>
</reference>
<dbReference type="FunCoup" id="A0A1Y1UAB1">
    <property type="interactions" value="462"/>
</dbReference>
<dbReference type="InterPro" id="IPR021827">
    <property type="entry name" value="Nup186/Nup192/Nup205"/>
</dbReference>
<name>A0A1Y1UAB1_9TREE</name>
<evidence type="ECO:0000256" key="4">
    <source>
        <dbReference type="ARBA" id="ARBA00023242"/>
    </source>
</evidence>
<dbReference type="GeneID" id="33560346"/>
<accession>A0A1Y1UAB1</accession>
<dbReference type="Pfam" id="PF11894">
    <property type="entry name" value="Nup192"/>
    <property type="match status" value="1"/>
</dbReference>
<evidence type="ECO:0000256" key="2">
    <source>
        <dbReference type="ARBA" id="ARBA00005892"/>
    </source>
</evidence>
<dbReference type="PANTHER" id="PTHR31344">
    <property type="entry name" value="NUCLEAR PORE COMPLEX PROTEIN NUP205"/>
    <property type="match status" value="1"/>
</dbReference>
<gene>
    <name evidence="5" type="ORF">BD324DRAFT_652695</name>
</gene>
<comment type="similarity">
    <text evidence="2">Belongs to the NUP186/NUP192/NUP205 family.</text>
</comment>
<dbReference type="PANTHER" id="PTHR31344:SF0">
    <property type="entry name" value="NUCLEAR PORE COMPLEX PROTEIN NUP205"/>
    <property type="match status" value="1"/>
</dbReference>
<dbReference type="RefSeq" id="XP_021869189.1">
    <property type="nucleotide sequence ID" value="XM_022018537.1"/>
</dbReference>
<keyword evidence="3" id="KW-0813">Transport</keyword>
<dbReference type="GO" id="GO:0017056">
    <property type="term" value="F:structural constituent of nuclear pore"/>
    <property type="evidence" value="ECO:0007669"/>
    <property type="project" value="TreeGrafter"/>
</dbReference>
<evidence type="ECO:0000313" key="6">
    <source>
        <dbReference type="Proteomes" id="UP000193218"/>
    </source>
</evidence>
<comment type="caution">
    <text evidence="5">The sequence shown here is derived from an EMBL/GenBank/DDBJ whole genome shotgun (WGS) entry which is preliminary data.</text>
</comment>